<reference evidence="2 3" key="1">
    <citation type="submission" date="2013-11" db="EMBL/GenBank/DDBJ databases">
        <title>Genome sequencing of Stegodyphus mimosarum.</title>
        <authorList>
            <person name="Bechsgaard J."/>
        </authorList>
    </citation>
    <scope>NUCLEOTIDE SEQUENCE [LARGE SCALE GENOMIC DNA]</scope>
</reference>
<gene>
    <name evidence="2" type="ORF">X975_02462</name>
</gene>
<dbReference type="EMBL" id="KK121271">
    <property type="protein sequence ID" value="KFM80110.1"/>
    <property type="molecule type" value="Genomic_DNA"/>
</dbReference>
<protein>
    <submittedName>
        <fullName evidence="2">Uncharacterized protein</fullName>
    </submittedName>
</protein>
<proteinExistence type="predicted"/>
<dbReference type="AlphaFoldDB" id="A0A087URX1"/>
<dbReference type="OrthoDB" id="6424303at2759"/>
<keyword evidence="3" id="KW-1185">Reference proteome</keyword>
<keyword evidence="1" id="KW-0812">Transmembrane</keyword>
<keyword evidence="1" id="KW-1133">Transmembrane helix</keyword>
<accession>A0A087URX1</accession>
<name>A0A087URX1_STEMI</name>
<feature type="transmembrane region" description="Helical" evidence="1">
    <location>
        <begin position="20"/>
        <end position="39"/>
    </location>
</feature>
<evidence type="ECO:0000313" key="2">
    <source>
        <dbReference type="EMBL" id="KFM80110.1"/>
    </source>
</evidence>
<evidence type="ECO:0000313" key="3">
    <source>
        <dbReference type="Proteomes" id="UP000054359"/>
    </source>
</evidence>
<feature type="non-terminal residue" evidence="2">
    <location>
        <position position="101"/>
    </location>
</feature>
<sequence>MCSLYDEKTLHQTGEFSQTVFMTTSSLAVTATTSGRIILWDRPMYSKYRAANHLKEGLFLDPRQRVCIRMLQIMSPQCAIPFLGISGSYIIAGTAQGKIHY</sequence>
<dbReference type="Proteomes" id="UP000054359">
    <property type="component" value="Unassembled WGS sequence"/>
</dbReference>
<evidence type="ECO:0000256" key="1">
    <source>
        <dbReference type="SAM" id="Phobius"/>
    </source>
</evidence>
<keyword evidence="1" id="KW-0472">Membrane</keyword>
<organism evidence="2 3">
    <name type="scientific">Stegodyphus mimosarum</name>
    <name type="common">African social velvet spider</name>
    <dbReference type="NCBI Taxonomy" id="407821"/>
    <lineage>
        <taxon>Eukaryota</taxon>
        <taxon>Metazoa</taxon>
        <taxon>Ecdysozoa</taxon>
        <taxon>Arthropoda</taxon>
        <taxon>Chelicerata</taxon>
        <taxon>Arachnida</taxon>
        <taxon>Araneae</taxon>
        <taxon>Araneomorphae</taxon>
        <taxon>Entelegynae</taxon>
        <taxon>Eresoidea</taxon>
        <taxon>Eresidae</taxon>
        <taxon>Stegodyphus</taxon>
    </lineage>
</organism>